<evidence type="ECO:0000313" key="5">
    <source>
        <dbReference type="EMBL" id="GGM65441.1"/>
    </source>
</evidence>
<feature type="domain" description="HTH arsR-type" evidence="4">
    <location>
        <begin position="7"/>
        <end position="102"/>
    </location>
</feature>
<dbReference type="SMART" id="SM00418">
    <property type="entry name" value="HTH_ARSR"/>
    <property type="match status" value="1"/>
</dbReference>
<dbReference type="RefSeq" id="WP_189059881.1">
    <property type="nucleotide sequence ID" value="NZ_BMMK01000019.1"/>
</dbReference>
<dbReference type="GO" id="GO:0003677">
    <property type="term" value="F:DNA binding"/>
    <property type="evidence" value="ECO:0007669"/>
    <property type="project" value="UniProtKB-KW"/>
</dbReference>
<dbReference type="InterPro" id="IPR001845">
    <property type="entry name" value="HTH_ArsR_DNA-bd_dom"/>
</dbReference>
<keyword evidence="3" id="KW-0804">Transcription</keyword>
<dbReference type="InterPro" id="IPR036388">
    <property type="entry name" value="WH-like_DNA-bd_sf"/>
</dbReference>
<proteinExistence type="predicted"/>
<dbReference type="PRINTS" id="PR00778">
    <property type="entry name" value="HTHARSR"/>
</dbReference>
<dbReference type="InterPro" id="IPR036390">
    <property type="entry name" value="WH_DNA-bd_sf"/>
</dbReference>
<keyword evidence="2" id="KW-0238">DNA-binding</keyword>
<evidence type="ECO:0000256" key="1">
    <source>
        <dbReference type="ARBA" id="ARBA00023015"/>
    </source>
</evidence>
<sequence length="105" mass="11573">MERTLPQPKPEDLDLVSVLNALADPVRLRLVGRMAHGEPCGCGPAENGVDVSASTLSHHWRVLREAGVTRTLVSGRRRWVELRREDLDARFPGLIDAVVTAAGRR</sequence>
<comment type="caution">
    <text evidence="5">The sequence shown here is derived from an EMBL/GenBank/DDBJ whole genome shotgun (WGS) entry which is preliminary data.</text>
</comment>
<evidence type="ECO:0000256" key="3">
    <source>
        <dbReference type="ARBA" id="ARBA00023163"/>
    </source>
</evidence>
<dbReference type="InterPro" id="IPR011991">
    <property type="entry name" value="ArsR-like_HTH"/>
</dbReference>
<dbReference type="GO" id="GO:0003700">
    <property type="term" value="F:DNA-binding transcription factor activity"/>
    <property type="evidence" value="ECO:0007669"/>
    <property type="project" value="InterPro"/>
</dbReference>
<evidence type="ECO:0000256" key="2">
    <source>
        <dbReference type="ARBA" id="ARBA00023125"/>
    </source>
</evidence>
<gene>
    <name evidence="5" type="ORF">GCM10012275_39970</name>
</gene>
<dbReference type="SUPFAM" id="SSF46785">
    <property type="entry name" value="Winged helix' DNA-binding domain"/>
    <property type="match status" value="1"/>
</dbReference>
<dbReference type="AlphaFoldDB" id="A0A8J3CGI3"/>
<accession>A0A8J3CGI3</accession>
<organism evidence="5 6">
    <name type="scientific">Longimycelium tulufanense</name>
    <dbReference type="NCBI Taxonomy" id="907463"/>
    <lineage>
        <taxon>Bacteria</taxon>
        <taxon>Bacillati</taxon>
        <taxon>Actinomycetota</taxon>
        <taxon>Actinomycetes</taxon>
        <taxon>Pseudonocardiales</taxon>
        <taxon>Pseudonocardiaceae</taxon>
        <taxon>Longimycelium</taxon>
    </lineage>
</organism>
<dbReference type="InterPro" id="IPR051081">
    <property type="entry name" value="HTH_MetalResp_TranReg"/>
</dbReference>
<dbReference type="Proteomes" id="UP000637578">
    <property type="component" value="Unassembled WGS sequence"/>
</dbReference>
<dbReference type="PANTHER" id="PTHR33154:SF12">
    <property type="entry name" value="TRANSCRIPTIONAL REGULATORY PROTEIN"/>
    <property type="match status" value="1"/>
</dbReference>
<evidence type="ECO:0000259" key="4">
    <source>
        <dbReference type="PROSITE" id="PS50987"/>
    </source>
</evidence>
<evidence type="ECO:0000313" key="6">
    <source>
        <dbReference type="Proteomes" id="UP000637578"/>
    </source>
</evidence>
<keyword evidence="1" id="KW-0805">Transcription regulation</keyword>
<reference evidence="5" key="2">
    <citation type="submission" date="2020-09" db="EMBL/GenBank/DDBJ databases">
        <authorList>
            <person name="Sun Q."/>
            <person name="Zhou Y."/>
        </authorList>
    </citation>
    <scope>NUCLEOTIDE SEQUENCE</scope>
    <source>
        <strain evidence="5">CGMCC 4.5737</strain>
    </source>
</reference>
<name>A0A8J3CGI3_9PSEU</name>
<reference evidence="5" key="1">
    <citation type="journal article" date="2014" name="Int. J. Syst. Evol. Microbiol.">
        <title>Complete genome sequence of Corynebacterium casei LMG S-19264T (=DSM 44701T), isolated from a smear-ripened cheese.</title>
        <authorList>
            <consortium name="US DOE Joint Genome Institute (JGI-PGF)"/>
            <person name="Walter F."/>
            <person name="Albersmeier A."/>
            <person name="Kalinowski J."/>
            <person name="Ruckert C."/>
        </authorList>
    </citation>
    <scope>NUCLEOTIDE SEQUENCE</scope>
    <source>
        <strain evidence="5">CGMCC 4.5737</strain>
    </source>
</reference>
<dbReference type="Pfam" id="PF12840">
    <property type="entry name" value="HTH_20"/>
    <property type="match status" value="1"/>
</dbReference>
<protein>
    <submittedName>
        <fullName evidence="5">Transcriptional regulator</fullName>
    </submittedName>
</protein>
<dbReference type="CDD" id="cd00090">
    <property type="entry name" value="HTH_ARSR"/>
    <property type="match status" value="1"/>
</dbReference>
<dbReference type="Gene3D" id="1.10.10.10">
    <property type="entry name" value="Winged helix-like DNA-binding domain superfamily/Winged helix DNA-binding domain"/>
    <property type="match status" value="1"/>
</dbReference>
<keyword evidence="6" id="KW-1185">Reference proteome</keyword>
<dbReference type="EMBL" id="BMMK01000019">
    <property type="protein sequence ID" value="GGM65441.1"/>
    <property type="molecule type" value="Genomic_DNA"/>
</dbReference>
<dbReference type="PANTHER" id="PTHR33154">
    <property type="entry name" value="TRANSCRIPTIONAL REGULATOR, ARSR FAMILY"/>
    <property type="match status" value="1"/>
</dbReference>
<dbReference type="PROSITE" id="PS50987">
    <property type="entry name" value="HTH_ARSR_2"/>
    <property type="match status" value="1"/>
</dbReference>